<evidence type="ECO:0000313" key="2">
    <source>
        <dbReference type="Proteomes" id="UP000077465"/>
    </source>
</evidence>
<proteinExistence type="predicted"/>
<reference evidence="1 2" key="1">
    <citation type="submission" date="2015-05" db="EMBL/GenBank/DDBJ databases">
        <authorList>
            <person name="Dickey A."/>
            <person name="Clawson M."/>
            <person name="Bono J."/>
            <person name="Loy J.D."/>
        </authorList>
    </citation>
    <scope>NUCLEOTIDE SEQUENCE [LARGE SCALE GENOMIC DNA]</scope>
    <source>
        <strain evidence="1 2">22581</strain>
    </source>
</reference>
<sequence>MKPKKTHQITVHLSEECHTVIGRLADECNLSKSEWLCRLIEDDLRERYHRAHHAMQVLSLLENDEIVASPENRTNSDRDYPL</sequence>
<dbReference type="RefSeq" id="WP_046699324.1">
    <property type="nucleotide sequence ID" value="NZ_CP011376.1"/>
</dbReference>
<evidence type="ECO:0000313" key="1">
    <source>
        <dbReference type="EMBL" id="AKG08072.1"/>
    </source>
</evidence>
<dbReference type="AlphaFoldDB" id="A0AAC8T8F1"/>
<gene>
    <name evidence="1" type="ORF">AAX06_07830</name>
</gene>
<name>A0AAC8T8F1_9GAMM</name>
<dbReference type="Proteomes" id="UP000077465">
    <property type="component" value="Chromosome"/>
</dbReference>
<accession>A0AAC8T8F1</accession>
<protein>
    <submittedName>
        <fullName evidence="1">Uncharacterized protein</fullName>
    </submittedName>
</protein>
<dbReference type="EMBL" id="CP011376">
    <property type="protein sequence ID" value="AKG08072.1"/>
    <property type="molecule type" value="Genomic_DNA"/>
</dbReference>
<organism evidence="1 2">
    <name type="scientific">Moraxella bovoculi</name>
    <dbReference type="NCBI Taxonomy" id="386891"/>
    <lineage>
        <taxon>Bacteria</taxon>
        <taxon>Pseudomonadati</taxon>
        <taxon>Pseudomonadota</taxon>
        <taxon>Gammaproteobacteria</taxon>
        <taxon>Moraxellales</taxon>
        <taxon>Moraxellaceae</taxon>
        <taxon>Moraxella</taxon>
    </lineage>
</organism>